<evidence type="ECO:0000256" key="6">
    <source>
        <dbReference type="SAM" id="MobiDB-lite"/>
    </source>
</evidence>
<evidence type="ECO:0000256" key="5">
    <source>
        <dbReference type="ARBA" id="ARBA00023136"/>
    </source>
</evidence>
<feature type="domain" description="C2" evidence="8">
    <location>
        <begin position="270"/>
        <end position="384"/>
    </location>
</feature>
<dbReference type="InterPro" id="IPR035892">
    <property type="entry name" value="C2_domain_sf"/>
</dbReference>
<comment type="caution">
    <text evidence="10">The sequence shown here is derived from an EMBL/GenBank/DDBJ whole genome shotgun (WGS) entry which is preliminary data.</text>
</comment>
<dbReference type="AlphaFoldDB" id="A0A8T3A414"/>
<keyword evidence="2" id="KW-0813">Transport</keyword>
<evidence type="ECO:0008006" key="12">
    <source>
        <dbReference type="Google" id="ProtNLM"/>
    </source>
</evidence>
<dbReference type="Pfam" id="PF00168">
    <property type="entry name" value="C2"/>
    <property type="match status" value="1"/>
</dbReference>
<dbReference type="GO" id="GO:0008289">
    <property type="term" value="F:lipid binding"/>
    <property type="evidence" value="ECO:0007669"/>
    <property type="project" value="UniProtKB-KW"/>
</dbReference>
<dbReference type="InterPro" id="IPR031468">
    <property type="entry name" value="SMP_LBD"/>
</dbReference>
<dbReference type="EMBL" id="JAGYWB010000019">
    <property type="protein sequence ID" value="KAI0488947.1"/>
    <property type="molecule type" value="Genomic_DNA"/>
</dbReference>
<gene>
    <name evidence="10" type="ORF">KFK09_028786</name>
</gene>
<dbReference type="InterPro" id="IPR000008">
    <property type="entry name" value="C2_dom"/>
</dbReference>
<dbReference type="PANTHER" id="PTHR47042:SF4">
    <property type="entry name" value="OS02G0313700 PROTEIN"/>
    <property type="match status" value="1"/>
</dbReference>
<evidence type="ECO:0000259" key="9">
    <source>
        <dbReference type="PROSITE" id="PS51847"/>
    </source>
</evidence>
<keyword evidence="11" id="KW-1185">Reference proteome</keyword>
<dbReference type="PANTHER" id="PTHR47042">
    <property type="entry name" value="C2 DOMAIN-CONTAINING PROTEIN-LIKE"/>
    <property type="match status" value="1"/>
</dbReference>
<proteinExistence type="predicted"/>
<dbReference type="GO" id="GO:0016020">
    <property type="term" value="C:membrane"/>
    <property type="evidence" value="ECO:0007669"/>
    <property type="project" value="UniProtKB-SubCell"/>
</dbReference>
<evidence type="ECO:0000256" key="7">
    <source>
        <dbReference type="SAM" id="Phobius"/>
    </source>
</evidence>
<dbReference type="Proteomes" id="UP000829196">
    <property type="component" value="Unassembled WGS sequence"/>
</dbReference>
<dbReference type="SMART" id="SM00239">
    <property type="entry name" value="C2"/>
    <property type="match status" value="1"/>
</dbReference>
<evidence type="ECO:0000256" key="3">
    <source>
        <dbReference type="ARBA" id="ARBA00023055"/>
    </source>
</evidence>
<dbReference type="SMR" id="A0A8T3A414"/>
<dbReference type="Gene3D" id="2.60.40.150">
    <property type="entry name" value="C2 domain"/>
    <property type="match status" value="1"/>
</dbReference>
<feature type="compositionally biased region" description="Basic and acidic residues" evidence="6">
    <location>
        <begin position="618"/>
        <end position="640"/>
    </location>
</feature>
<keyword evidence="4" id="KW-0446">Lipid-binding</keyword>
<feature type="transmembrane region" description="Helical" evidence="7">
    <location>
        <begin position="12"/>
        <end position="42"/>
    </location>
</feature>
<feature type="compositionally biased region" description="Basic and acidic residues" evidence="6">
    <location>
        <begin position="591"/>
        <end position="605"/>
    </location>
</feature>
<dbReference type="GO" id="GO:0006869">
    <property type="term" value="P:lipid transport"/>
    <property type="evidence" value="ECO:0007669"/>
    <property type="project" value="UniProtKB-KW"/>
</dbReference>
<organism evidence="10 11">
    <name type="scientific">Dendrobium nobile</name>
    <name type="common">Orchid</name>
    <dbReference type="NCBI Taxonomy" id="94219"/>
    <lineage>
        <taxon>Eukaryota</taxon>
        <taxon>Viridiplantae</taxon>
        <taxon>Streptophyta</taxon>
        <taxon>Embryophyta</taxon>
        <taxon>Tracheophyta</taxon>
        <taxon>Spermatophyta</taxon>
        <taxon>Magnoliopsida</taxon>
        <taxon>Liliopsida</taxon>
        <taxon>Asparagales</taxon>
        <taxon>Orchidaceae</taxon>
        <taxon>Epidendroideae</taxon>
        <taxon>Malaxideae</taxon>
        <taxon>Dendrobiinae</taxon>
        <taxon>Dendrobium</taxon>
    </lineage>
</organism>
<protein>
    <recommendedName>
        <fullName evidence="12">C2 domain-containing protein</fullName>
    </recommendedName>
</protein>
<evidence type="ECO:0000256" key="1">
    <source>
        <dbReference type="ARBA" id="ARBA00004370"/>
    </source>
</evidence>
<dbReference type="PROSITE" id="PS50004">
    <property type="entry name" value="C2"/>
    <property type="match status" value="1"/>
</dbReference>
<evidence type="ECO:0000313" key="10">
    <source>
        <dbReference type="EMBL" id="KAI0488947.1"/>
    </source>
</evidence>
<evidence type="ECO:0000256" key="4">
    <source>
        <dbReference type="ARBA" id="ARBA00023121"/>
    </source>
</evidence>
<evidence type="ECO:0000313" key="11">
    <source>
        <dbReference type="Proteomes" id="UP000829196"/>
    </source>
</evidence>
<evidence type="ECO:0000259" key="8">
    <source>
        <dbReference type="PROSITE" id="PS50004"/>
    </source>
</evidence>
<accession>A0A8T3A414</accession>
<keyword evidence="7" id="KW-0812">Transmembrane</keyword>
<keyword evidence="5 7" id="KW-0472">Membrane</keyword>
<evidence type="ECO:0000256" key="2">
    <source>
        <dbReference type="ARBA" id="ARBA00022448"/>
    </source>
</evidence>
<dbReference type="Pfam" id="PF25669">
    <property type="entry name" value="SMP_MUG190-like"/>
    <property type="match status" value="1"/>
</dbReference>
<keyword evidence="7" id="KW-1133">Transmembrane helix</keyword>
<comment type="subcellular location">
    <subcellularLocation>
        <location evidence="1">Membrane</location>
    </subcellularLocation>
</comment>
<feature type="domain" description="SMP-LTD" evidence="9">
    <location>
        <begin position="71"/>
        <end position="265"/>
    </location>
</feature>
<feature type="region of interest" description="Disordered" evidence="6">
    <location>
        <begin position="575"/>
        <end position="640"/>
    </location>
</feature>
<sequence length="640" mass="73017">MDITEVSIVHHIGIVLMVLWFLASIGWSHTVLYFGALLYLFAVNQQYTVRLRRKLQYEERKYANQRRLLSDSESVRWLNHAVEKIWPICLEQIASQQFLLPIIPWFLDKYKPWTASKAVVENLYLGRNPPMFTEIRVLGQSSDDDHLVLELGMSFLSAKDMSAVLAVQLRKTLGLGMWTNMHVTGMHVEGKVLVGVKFLRQWPFIERMRVCFAEVPYFQMTVKPIFTHGIDVTELPGIAGWLDNLLAVAFEQTLVQPNMLVIDVEKFVSTPSESWFSVYEKPPIAYVKLEIIEAADMKPSDLNGLADPYVKAHLGNFRIRTKIHKKTLSPKWFEEFKIPISSWEVPNILSLEVRDKDHIFDDLLGECSVNISDLRGGQRHDKWLTLKNIKKGRLHLAITVYEDETELSKLREPTTPKPNLNVQNDKTDTSLEEHQQMADEFEPINIEGQEKTGLWVHRPGKDVCQTWEPRKGRSRRVAETELQAEGNEGIESLISETSGSDENVDVKKISRHGTIGRGLQKLGSYFQRTPKMQNSREAKEEVSPIPSPNIRSVEVQGTAVRIILDKSIITESGDLKVDGQKGNHGMIEVDSPGKNDASKKPHENIKGVMKRKVSTKSTSDEAMERQESSRMLMEHKEADS</sequence>
<dbReference type="OrthoDB" id="270970at2759"/>
<dbReference type="SUPFAM" id="SSF49562">
    <property type="entry name" value="C2 domain (Calcium/lipid-binding domain, CaLB)"/>
    <property type="match status" value="1"/>
</dbReference>
<dbReference type="InterPro" id="IPR052847">
    <property type="entry name" value="Ext_Synaptotagmin/KAHRP-like"/>
</dbReference>
<name>A0A8T3A414_DENNO</name>
<keyword evidence="3" id="KW-0445">Lipid transport</keyword>
<reference evidence="10" key="1">
    <citation type="journal article" date="2022" name="Front. Genet.">
        <title>Chromosome-Scale Assembly of the Dendrobium nobile Genome Provides Insights Into the Molecular Mechanism of the Biosynthesis of the Medicinal Active Ingredient of Dendrobium.</title>
        <authorList>
            <person name="Xu Q."/>
            <person name="Niu S.-C."/>
            <person name="Li K.-L."/>
            <person name="Zheng P.-J."/>
            <person name="Zhang X.-J."/>
            <person name="Jia Y."/>
            <person name="Liu Y."/>
            <person name="Niu Y.-X."/>
            <person name="Yu L.-H."/>
            <person name="Chen D.-F."/>
            <person name="Zhang G.-Q."/>
        </authorList>
    </citation>
    <scope>NUCLEOTIDE SEQUENCE</scope>
    <source>
        <tissue evidence="10">Leaf</tissue>
    </source>
</reference>
<dbReference type="CDD" id="cd21669">
    <property type="entry name" value="SMP_SF"/>
    <property type="match status" value="1"/>
</dbReference>
<dbReference type="CDD" id="cd00030">
    <property type="entry name" value="C2"/>
    <property type="match status" value="1"/>
</dbReference>
<dbReference type="PROSITE" id="PS51847">
    <property type="entry name" value="SMP"/>
    <property type="match status" value="1"/>
</dbReference>